<keyword evidence="3" id="KW-1185">Reference proteome</keyword>
<dbReference type="VEuPathDB" id="FungiDB:PV08_03506"/>
<dbReference type="Proteomes" id="UP000053328">
    <property type="component" value="Unassembled WGS sequence"/>
</dbReference>
<keyword evidence="1" id="KW-0732">Signal</keyword>
<evidence type="ECO:0000313" key="2">
    <source>
        <dbReference type="EMBL" id="KIW19212.1"/>
    </source>
</evidence>
<gene>
    <name evidence="2" type="ORF">PV08_03506</name>
</gene>
<protein>
    <submittedName>
        <fullName evidence="2">Uncharacterized protein</fullName>
    </submittedName>
</protein>
<dbReference type="STRING" id="91928.A0A0D2A2N9"/>
<dbReference type="HOGENOM" id="CLU_034024_0_0_1"/>
<accession>A0A0D2A2N9</accession>
<dbReference type="GeneID" id="27330589"/>
<dbReference type="AlphaFoldDB" id="A0A0D2A2N9"/>
<evidence type="ECO:0000256" key="1">
    <source>
        <dbReference type="SAM" id="SignalP"/>
    </source>
</evidence>
<evidence type="ECO:0000313" key="3">
    <source>
        <dbReference type="Proteomes" id="UP000053328"/>
    </source>
</evidence>
<dbReference type="EMBL" id="KN847493">
    <property type="protein sequence ID" value="KIW19212.1"/>
    <property type="molecule type" value="Genomic_DNA"/>
</dbReference>
<dbReference type="OrthoDB" id="4119994at2759"/>
<dbReference type="RefSeq" id="XP_016239428.1">
    <property type="nucleotide sequence ID" value="XM_016377858.1"/>
</dbReference>
<organism evidence="2 3">
    <name type="scientific">Exophiala spinifera</name>
    <dbReference type="NCBI Taxonomy" id="91928"/>
    <lineage>
        <taxon>Eukaryota</taxon>
        <taxon>Fungi</taxon>
        <taxon>Dikarya</taxon>
        <taxon>Ascomycota</taxon>
        <taxon>Pezizomycotina</taxon>
        <taxon>Eurotiomycetes</taxon>
        <taxon>Chaetothyriomycetidae</taxon>
        <taxon>Chaetothyriales</taxon>
        <taxon>Herpotrichiellaceae</taxon>
        <taxon>Exophiala</taxon>
    </lineage>
</organism>
<sequence>MSDSIGTIALVVSLVALCVALLQVLQQYTATADGFRRCHSSVMGNWAALTQRRFRLSELRFETVFAVPVIFLRDDDSVPLVWFRNRPVIDIEGTDASVRSTSMSDAVARHKPHRLSGSLGFSARKFPKLFNDNKCDAVLIDNDLVSWVRLLDKLQAVEFQLGQISSGFKPILRPAIQVSYRSWDFVPPDVMKPYAVSTLGDIAILVQRLGMSWKDFNPGEGVLRAEGNHSQVTSTMVRSLGILLSFSTENYHIDYHESRKNIFVPSWKASMLGFGLMPRDDAFDISGDFGRHPLQAFPVGQAATFDYHLRLYCGMGGSRSATSKDWSPRDFSVASEFIALVSPVLRIRRTRMTRLLRPAPNIGKDVYSSQSCMAFFRKKLYGSGLQSGNFRHLEAICKRCDEIVEHPKWDVEWNAPGGLDYNGADLGLLDCIHDACDWASYELREANVEDRPFDLLLQSHIFALFVLKEEELDSHWSTDPIFLMEFYFEKALPNVVRRLVALTVGYTREVITGLWLLLVFRGLCWYNLHHFKFKFAPVDEQYFGSNQQIYIG</sequence>
<feature type="signal peptide" evidence="1">
    <location>
        <begin position="1"/>
        <end position="20"/>
    </location>
</feature>
<reference evidence="2 3" key="1">
    <citation type="submission" date="2015-01" db="EMBL/GenBank/DDBJ databases">
        <title>The Genome Sequence of Exophiala spinifera CBS89968.</title>
        <authorList>
            <consortium name="The Broad Institute Genomics Platform"/>
            <person name="Cuomo C."/>
            <person name="de Hoog S."/>
            <person name="Gorbushina A."/>
            <person name="Stielow B."/>
            <person name="Teixiera M."/>
            <person name="Abouelleil A."/>
            <person name="Chapman S.B."/>
            <person name="Priest M."/>
            <person name="Young S.K."/>
            <person name="Wortman J."/>
            <person name="Nusbaum C."/>
            <person name="Birren B."/>
        </authorList>
    </citation>
    <scope>NUCLEOTIDE SEQUENCE [LARGE SCALE GENOMIC DNA]</scope>
    <source>
        <strain evidence="2 3">CBS 89968</strain>
    </source>
</reference>
<feature type="chain" id="PRO_5002248427" evidence="1">
    <location>
        <begin position="21"/>
        <end position="552"/>
    </location>
</feature>
<name>A0A0D2A2N9_9EURO</name>
<proteinExistence type="predicted"/>